<organism evidence="1 2">
    <name type="scientific">candidate division WOR-1 bacterium RIFOXYB2_FULL_36_35</name>
    <dbReference type="NCBI Taxonomy" id="1802578"/>
    <lineage>
        <taxon>Bacteria</taxon>
        <taxon>Bacillati</taxon>
        <taxon>Saganbacteria</taxon>
    </lineage>
</organism>
<dbReference type="Proteomes" id="UP000177905">
    <property type="component" value="Unassembled WGS sequence"/>
</dbReference>
<comment type="caution">
    <text evidence="1">The sequence shown here is derived from an EMBL/GenBank/DDBJ whole genome shotgun (WGS) entry which is preliminary data.</text>
</comment>
<dbReference type="AlphaFoldDB" id="A0A1F4S5S2"/>
<sequence length="129" mass="15446">MSAKKIKAQMRVFQEMESQLLMQADRVGVRDDFMPSRLKEMEYDSLKKHILSFYAERSNLEYEMQMFGVDKKEVLIKMEKLEVYIRRAERLRELYDKYFQKSSEKQNKDKSIIEKSISKNKISVSIGDD</sequence>
<dbReference type="EMBL" id="MEUA01000017">
    <property type="protein sequence ID" value="OGC15786.1"/>
    <property type="molecule type" value="Genomic_DNA"/>
</dbReference>
<gene>
    <name evidence="1" type="ORF">A2290_05550</name>
</gene>
<accession>A0A1F4S5S2</accession>
<protein>
    <submittedName>
        <fullName evidence="1">Uncharacterized protein</fullName>
    </submittedName>
</protein>
<reference evidence="1 2" key="1">
    <citation type="journal article" date="2016" name="Nat. Commun.">
        <title>Thousands of microbial genomes shed light on interconnected biogeochemical processes in an aquifer system.</title>
        <authorList>
            <person name="Anantharaman K."/>
            <person name="Brown C.T."/>
            <person name="Hug L.A."/>
            <person name="Sharon I."/>
            <person name="Castelle C.J."/>
            <person name="Probst A.J."/>
            <person name="Thomas B.C."/>
            <person name="Singh A."/>
            <person name="Wilkins M.J."/>
            <person name="Karaoz U."/>
            <person name="Brodie E.L."/>
            <person name="Williams K.H."/>
            <person name="Hubbard S.S."/>
            <person name="Banfield J.F."/>
        </authorList>
    </citation>
    <scope>NUCLEOTIDE SEQUENCE [LARGE SCALE GENOMIC DNA]</scope>
</reference>
<evidence type="ECO:0000313" key="1">
    <source>
        <dbReference type="EMBL" id="OGC15786.1"/>
    </source>
</evidence>
<evidence type="ECO:0000313" key="2">
    <source>
        <dbReference type="Proteomes" id="UP000177905"/>
    </source>
</evidence>
<name>A0A1F4S5S2_UNCSA</name>
<proteinExistence type="predicted"/>